<feature type="transmembrane region" description="Helical" evidence="14">
    <location>
        <begin position="175"/>
        <end position="195"/>
    </location>
</feature>
<dbReference type="RefSeq" id="WP_091566483.1">
    <property type="nucleotide sequence ID" value="NZ_FMZA01000003.1"/>
</dbReference>
<dbReference type="Gene3D" id="3.30.450.20">
    <property type="entry name" value="PAS domain"/>
    <property type="match status" value="2"/>
</dbReference>
<evidence type="ECO:0000256" key="8">
    <source>
        <dbReference type="ARBA" id="ARBA00022741"/>
    </source>
</evidence>
<dbReference type="EMBL" id="FMZA01000003">
    <property type="protein sequence ID" value="SDC10956.1"/>
    <property type="molecule type" value="Genomic_DNA"/>
</dbReference>
<evidence type="ECO:0000256" key="13">
    <source>
        <dbReference type="ARBA" id="ARBA00023136"/>
    </source>
</evidence>
<dbReference type="Pfam" id="PF17203">
    <property type="entry name" value="sCache_3_2"/>
    <property type="match status" value="1"/>
</dbReference>
<dbReference type="CDD" id="cd00130">
    <property type="entry name" value="PAS"/>
    <property type="match status" value="1"/>
</dbReference>
<dbReference type="InterPro" id="IPR016120">
    <property type="entry name" value="Sig_transdc_His_kin_SpoOB"/>
</dbReference>
<evidence type="ECO:0000256" key="9">
    <source>
        <dbReference type="ARBA" id="ARBA00022777"/>
    </source>
</evidence>
<evidence type="ECO:0000259" key="15">
    <source>
        <dbReference type="PROSITE" id="PS50109"/>
    </source>
</evidence>
<dbReference type="PANTHER" id="PTHR43547:SF10">
    <property type="entry name" value="SENSOR HISTIDINE KINASE DCUS"/>
    <property type="match status" value="1"/>
</dbReference>
<keyword evidence="4" id="KW-1003">Cell membrane</keyword>
<dbReference type="Pfam" id="PF00989">
    <property type="entry name" value="PAS"/>
    <property type="match status" value="1"/>
</dbReference>
<evidence type="ECO:0000256" key="2">
    <source>
        <dbReference type="ARBA" id="ARBA00004651"/>
    </source>
</evidence>
<dbReference type="STRING" id="1236220.SAMN04488112_10383"/>
<dbReference type="OrthoDB" id="9792686at2"/>
<evidence type="ECO:0000313" key="16">
    <source>
        <dbReference type="EMBL" id="SDC10956.1"/>
    </source>
</evidence>
<proteinExistence type="predicted"/>
<evidence type="ECO:0000256" key="7">
    <source>
        <dbReference type="ARBA" id="ARBA00022692"/>
    </source>
</evidence>
<evidence type="ECO:0000256" key="4">
    <source>
        <dbReference type="ARBA" id="ARBA00022475"/>
    </source>
</evidence>
<protein>
    <recommendedName>
        <fullName evidence="3">histidine kinase</fullName>
        <ecNumber evidence="3">2.7.13.3</ecNumber>
    </recommendedName>
</protein>
<dbReference type="SUPFAM" id="SSF55890">
    <property type="entry name" value="Sporulation response regulatory protein Spo0B"/>
    <property type="match status" value="1"/>
</dbReference>
<keyword evidence="11 14" id="KW-1133">Transmembrane helix</keyword>
<keyword evidence="5" id="KW-0597">Phosphoprotein</keyword>
<reference evidence="16 17" key="1">
    <citation type="submission" date="2016-10" db="EMBL/GenBank/DDBJ databases">
        <authorList>
            <person name="de Groot N.N."/>
        </authorList>
    </citation>
    <scope>NUCLEOTIDE SEQUENCE [LARGE SCALE GENOMIC DNA]</scope>
    <source>
        <strain evidence="16 17">DSM 45514</strain>
    </source>
</reference>
<evidence type="ECO:0000256" key="1">
    <source>
        <dbReference type="ARBA" id="ARBA00000085"/>
    </source>
</evidence>
<keyword evidence="17" id="KW-1185">Reference proteome</keyword>
<feature type="domain" description="Histidine kinase" evidence="15">
    <location>
        <begin position="317"/>
        <end position="529"/>
    </location>
</feature>
<evidence type="ECO:0000256" key="14">
    <source>
        <dbReference type="SAM" id="Phobius"/>
    </source>
</evidence>
<keyword evidence="7 14" id="KW-0812">Transmembrane</keyword>
<dbReference type="SMART" id="SM00387">
    <property type="entry name" value="HATPase_c"/>
    <property type="match status" value="1"/>
</dbReference>
<keyword evidence="13 14" id="KW-0472">Membrane</keyword>
<dbReference type="Gene3D" id="3.30.565.10">
    <property type="entry name" value="Histidine kinase-like ATPase, C-terminal domain"/>
    <property type="match status" value="1"/>
</dbReference>
<dbReference type="PANTHER" id="PTHR43547">
    <property type="entry name" value="TWO-COMPONENT HISTIDINE KINASE"/>
    <property type="match status" value="1"/>
</dbReference>
<dbReference type="InterPro" id="IPR036890">
    <property type="entry name" value="HATPase_C_sf"/>
</dbReference>
<accession>A0A1G6IYV7</accession>
<dbReference type="GO" id="GO:0000155">
    <property type="term" value="F:phosphorelay sensor kinase activity"/>
    <property type="evidence" value="ECO:0007669"/>
    <property type="project" value="InterPro"/>
</dbReference>
<name>A0A1G6IYV7_9BACL</name>
<dbReference type="Gene3D" id="1.10.287.130">
    <property type="match status" value="1"/>
</dbReference>
<comment type="catalytic activity">
    <reaction evidence="1">
        <text>ATP + protein L-histidine = ADP + protein N-phospho-L-histidine.</text>
        <dbReference type="EC" id="2.7.13.3"/>
    </reaction>
</comment>
<keyword evidence="12" id="KW-0902">Two-component regulatory system</keyword>
<evidence type="ECO:0000256" key="10">
    <source>
        <dbReference type="ARBA" id="ARBA00022840"/>
    </source>
</evidence>
<evidence type="ECO:0000256" key="12">
    <source>
        <dbReference type="ARBA" id="ARBA00023012"/>
    </source>
</evidence>
<dbReference type="GO" id="GO:0005524">
    <property type="term" value="F:ATP binding"/>
    <property type="evidence" value="ECO:0007669"/>
    <property type="project" value="UniProtKB-KW"/>
</dbReference>
<dbReference type="InterPro" id="IPR003594">
    <property type="entry name" value="HATPase_dom"/>
</dbReference>
<evidence type="ECO:0000313" key="17">
    <source>
        <dbReference type="Proteomes" id="UP000199387"/>
    </source>
</evidence>
<dbReference type="CDD" id="cd18773">
    <property type="entry name" value="PDC1_HK_sensor"/>
    <property type="match status" value="1"/>
</dbReference>
<dbReference type="Proteomes" id="UP000199387">
    <property type="component" value="Unassembled WGS sequence"/>
</dbReference>
<feature type="transmembrane region" description="Helical" evidence="14">
    <location>
        <begin position="12"/>
        <end position="34"/>
    </location>
</feature>
<evidence type="ECO:0000256" key="5">
    <source>
        <dbReference type="ARBA" id="ARBA00022553"/>
    </source>
</evidence>
<dbReference type="InterPro" id="IPR035965">
    <property type="entry name" value="PAS-like_dom_sf"/>
</dbReference>
<dbReference type="InterPro" id="IPR013767">
    <property type="entry name" value="PAS_fold"/>
</dbReference>
<dbReference type="SUPFAM" id="SSF55874">
    <property type="entry name" value="ATPase domain of HSP90 chaperone/DNA topoisomerase II/histidine kinase"/>
    <property type="match status" value="1"/>
</dbReference>
<dbReference type="GO" id="GO:0005886">
    <property type="term" value="C:plasma membrane"/>
    <property type="evidence" value="ECO:0007669"/>
    <property type="project" value="UniProtKB-SubCell"/>
</dbReference>
<keyword evidence="10" id="KW-0067">ATP-binding</keyword>
<sequence length="534" mass="58951">MRFGRFQFSLRHVITLLVCTVVILALSVTGILVGEEMVEETERRLSDQAMGIAQSVALSPVVVQSLEGKGEEGAIQSFAEKVRRKTGVRFIVVMDMNGIRWSHPDPAKIGKRFVGRDEGKALHGDSYTSVAEGTLGASLRTFVPVKNGEGKQVGVVAVGLMKDRVEEAVGRRLRVLYPAIGFGLLVGILGAWALARKVKQVLFGLEPLQIARLLQERNAMLESVREGIVAVNREGQVILANGEAVRLFQKAGLSDDLIGRQAEEIIPRFRLKEVVENRSLQKDQELQMNGLTLLVNRAPILVDHHVIGALAVFRDKTEVKQLAEQLTGVKMYAEALRAKTHEFMNRLHVILGMVEIGEYRELSGYIRQWTDHYQLEVGSVSRLVKDPVLAGFLLSKMSAAREQGVELHLTGEGSWPKSPEAHVVDEWVTIVGNLIDNALEAVRKARQKEIDLVLKASDTQLSLSVSDTGGGIPKVLRRNIFVRGFSTKGEDRGFGLTLVQQSVERLGGTLWFSSGKDGTTFQVDLPREREEVSS</sequence>
<dbReference type="SMART" id="SM00091">
    <property type="entry name" value="PAS"/>
    <property type="match status" value="1"/>
</dbReference>
<dbReference type="PROSITE" id="PS50109">
    <property type="entry name" value="HIS_KIN"/>
    <property type="match status" value="1"/>
</dbReference>
<dbReference type="EC" id="2.7.13.3" evidence="3"/>
<dbReference type="InterPro" id="IPR029151">
    <property type="entry name" value="Sensor-like_sf"/>
</dbReference>
<dbReference type="FunFam" id="1.10.287.130:FF:000011">
    <property type="entry name" value="Sensor histidine kinase DcuS"/>
    <property type="match status" value="1"/>
</dbReference>
<keyword evidence="6" id="KW-0808">Transferase</keyword>
<dbReference type="PRINTS" id="PR00344">
    <property type="entry name" value="BCTRLSENSOR"/>
</dbReference>
<keyword evidence="9 16" id="KW-0418">Kinase</keyword>
<dbReference type="InterPro" id="IPR033463">
    <property type="entry name" value="sCache_3"/>
</dbReference>
<dbReference type="SUPFAM" id="SSF103190">
    <property type="entry name" value="Sensory domain-like"/>
    <property type="match status" value="1"/>
</dbReference>
<comment type="subcellular location">
    <subcellularLocation>
        <location evidence="2">Cell membrane</location>
        <topology evidence="2">Multi-pass membrane protein</topology>
    </subcellularLocation>
</comment>
<dbReference type="SUPFAM" id="SSF55785">
    <property type="entry name" value="PYP-like sensor domain (PAS domain)"/>
    <property type="match status" value="1"/>
</dbReference>
<dbReference type="InterPro" id="IPR005467">
    <property type="entry name" value="His_kinase_dom"/>
</dbReference>
<evidence type="ECO:0000256" key="11">
    <source>
        <dbReference type="ARBA" id="ARBA00022989"/>
    </source>
</evidence>
<evidence type="ECO:0000256" key="3">
    <source>
        <dbReference type="ARBA" id="ARBA00012438"/>
    </source>
</evidence>
<dbReference type="NCBIfam" id="NF008298">
    <property type="entry name" value="PRK11086.1"/>
    <property type="match status" value="1"/>
</dbReference>
<dbReference type="AlphaFoldDB" id="A0A1G6IYV7"/>
<dbReference type="GO" id="GO:0006355">
    <property type="term" value="P:regulation of DNA-templated transcription"/>
    <property type="evidence" value="ECO:0007669"/>
    <property type="project" value="InterPro"/>
</dbReference>
<evidence type="ECO:0000256" key="6">
    <source>
        <dbReference type="ARBA" id="ARBA00022679"/>
    </source>
</evidence>
<dbReference type="FunFam" id="3.30.450.20:FF:000018">
    <property type="entry name" value="Sensor histidine kinase DcuS"/>
    <property type="match status" value="1"/>
</dbReference>
<gene>
    <name evidence="16" type="ORF">SAMN04488112_10383</name>
</gene>
<keyword evidence="8" id="KW-0547">Nucleotide-binding</keyword>
<dbReference type="Pfam" id="PF02518">
    <property type="entry name" value="HATPase_c"/>
    <property type="match status" value="1"/>
</dbReference>
<dbReference type="InterPro" id="IPR004358">
    <property type="entry name" value="Sig_transdc_His_kin-like_C"/>
</dbReference>
<organism evidence="16 17">
    <name type="scientific">Melghirimyces thermohalophilus</name>
    <dbReference type="NCBI Taxonomy" id="1236220"/>
    <lineage>
        <taxon>Bacteria</taxon>
        <taxon>Bacillati</taxon>
        <taxon>Bacillota</taxon>
        <taxon>Bacilli</taxon>
        <taxon>Bacillales</taxon>
        <taxon>Thermoactinomycetaceae</taxon>
        <taxon>Melghirimyces</taxon>
    </lineage>
</organism>
<dbReference type="InterPro" id="IPR000014">
    <property type="entry name" value="PAS"/>
</dbReference>